<gene>
    <name evidence="1" type="ORF">HGMM_F42G03C28</name>
</gene>
<sequence>MAQLKARGHSDCPPAMATDGKGSYREAMVGTWGQVPAYGGRGRPPERKRAQPDWHYLQVIKHCSGGRLMGITVKGIYGDPEEARRLLGEHMAYVERTHLTSRQMNGRLVRKTLSFSKEREMLEASCAWEDGVYNLTRPVKTLRVEVKEEQRRWLPRSPAMAAGLTDHIWTVKELLMTVVAPEVTNTK</sequence>
<name>H5SKS9_9ZZZZ</name>
<organism evidence="1">
    <name type="scientific">uncultured prokaryote</name>
    <dbReference type="NCBI Taxonomy" id="198431"/>
    <lineage>
        <taxon>unclassified sequences</taxon>
        <taxon>environmental samples</taxon>
    </lineage>
</organism>
<protein>
    <submittedName>
        <fullName evidence="1">Hypothetical conserved protein</fullName>
    </submittedName>
</protein>
<dbReference type="AlphaFoldDB" id="H5SKS9"/>
<evidence type="ECO:0000313" key="1">
    <source>
        <dbReference type="EMBL" id="BAL56765.1"/>
    </source>
</evidence>
<dbReference type="EMBL" id="AP011757">
    <property type="protein sequence ID" value="BAL56765.1"/>
    <property type="molecule type" value="Genomic_DNA"/>
</dbReference>
<reference evidence="1" key="2">
    <citation type="journal article" date="2012" name="PLoS ONE">
        <title>A Deeply Branching Thermophilic Bacterium with an Ancient Acetyl-CoA Pathway Dominates a Subsurface Ecosystem.</title>
        <authorList>
            <person name="Takami H."/>
            <person name="Noguchi H."/>
            <person name="Takaki Y."/>
            <person name="Uchiyama I."/>
            <person name="Toyoda A."/>
            <person name="Nishi S."/>
            <person name="Chee G.-J."/>
            <person name="Arai W."/>
            <person name="Nunoura T."/>
            <person name="Itoh T."/>
            <person name="Hattori M."/>
            <person name="Takai K."/>
        </authorList>
    </citation>
    <scope>NUCLEOTIDE SEQUENCE</scope>
</reference>
<proteinExistence type="predicted"/>
<reference evidence="1" key="1">
    <citation type="journal article" date="2005" name="Environ. Microbiol.">
        <title>Genetic and functional properties of uncultivated thermophilic crenarchaeotes from a subsurface gold mine as revealed by analysis of genome fragments.</title>
        <authorList>
            <person name="Nunoura T."/>
            <person name="Hirayama H."/>
            <person name="Takami H."/>
            <person name="Oida H."/>
            <person name="Nishi S."/>
            <person name="Shimamura S."/>
            <person name="Suzuki Y."/>
            <person name="Inagaki F."/>
            <person name="Takai K."/>
            <person name="Nealson K.H."/>
            <person name="Horikoshi K."/>
        </authorList>
    </citation>
    <scope>NUCLEOTIDE SEQUENCE</scope>
</reference>
<accession>H5SKS9</accession>